<dbReference type="InterPro" id="IPR032799">
    <property type="entry name" value="TAXi_C"/>
</dbReference>
<gene>
    <name evidence="5" type="ORF">HU200_019563</name>
</gene>
<evidence type="ECO:0000256" key="1">
    <source>
        <dbReference type="ARBA" id="ARBA00022670"/>
    </source>
</evidence>
<protein>
    <recommendedName>
        <fullName evidence="4">Xylanase inhibitor C-terminal domain-containing protein</fullName>
    </recommendedName>
</protein>
<evidence type="ECO:0000313" key="5">
    <source>
        <dbReference type="EMBL" id="KAF8727063.1"/>
    </source>
</evidence>
<dbReference type="InterPro" id="IPR051708">
    <property type="entry name" value="Plant_Aspart_Prot_A1"/>
</dbReference>
<evidence type="ECO:0000313" key="6">
    <source>
        <dbReference type="Proteomes" id="UP000636709"/>
    </source>
</evidence>
<reference evidence="5" key="1">
    <citation type="submission" date="2020-07" db="EMBL/GenBank/DDBJ databases">
        <title>Genome sequence and genetic diversity analysis of an under-domesticated orphan crop, white fonio (Digitaria exilis).</title>
        <authorList>
            <person name="Bennetzen J.L."/>
            <person name="Chen S."/>
            <person name="Ma X."/>
            <person name="Wang X."/>
            <person name="Yssel A.E.J."/>
            <person name="Chaluvadi S.R."/>
            <person name="Johnson M."/>
            <person name="Gangashetty P."/>
            <person name="Hamidou F."/>
            <person name="Sanogo M.D."/>
            <person name="Zwaenepoel A."/>
            <person name="Wallace J."/>
            <person name="Van De Peer Y."/>
            <person name="Van Deynze A."/>
        </authorList>
    </citation>
    <scope>NUCLEOTIDE SEQUENCE</scope>
    <source>
        <tissue evidence="5">Leaves</tissue>
    </source>
</reference>
<keyword evidence="3" id="KW-0732">Signal</keyword>
<keyword evidence="6" id="KW-1185">Reference proteome</keyword>
<dbReference type="Gene3D" id="2.40.70.10">
    <property type="entry name" value="Acid Proteases"/>
    <property type="match status" value="1"/>
</dbReference>
<sequence>MARLFSVSCGSLPVLLLLLASAPVMASWESAVEVLGEHLLEWAEKKTTPDAMREYFLGRAEKLTPHALREMNAPEDFIKGVKWGFKTCKILKKLQRLIEKPNPGGGTTTYAAAAVVIPTGLMANITAKDHGLCGPKVAVGLQRLGPGPRVSSSWAVVGFGNGGQLSKTFPKFSYQVASDGRAVVWLPSTAAPPPQGRHTIPLHTNPKYPRDGRYCVEVAGILVGDKVVRTSTKLGFRRNGTGEAYLSITEPYTYLERGVYLRLEETLMSQIKRLNPGAVPTRSSGKLCYARTELTMVPSMAILFAGDAVMKLGAATKLWYREGPDSVCLAILPTNLSSPGKASVLGRWLQTGRAMTVDVTPGTPATLTF</sequence>
<dbReference type="SUPFAM" id="SSF50630">
    <property type="entry name" value="Acid proteases"/>
    <property type="match status" value="1"/>
</dbReference>
<keyword evidence="2" id="KW-0378">Hydrolase</keyword>
<feature type="domain" description="Xylanase inhibitor C-terminal" evidence="4">
    <location>
        <begin position="213"/>
        <end position="358"/>
    </location>
</feature>
<accession>A0A835KH31</accession>
<dbReference type="AlphaFoldDB" id="A0A835KH31"/>
<dbReference type="PANTHER" id="PTHR47967">
    <property type="entry name" value="OS07G0603500 PROTEIN-RELATED"/>
    <property type="match status" value="1"/>
</dbReference>
<dbReference type="Proteomes" id="UP000636709">
    <property type="component" value="Unassembled WGS sequence"/>
</dbReference>
<dbReference type="InterPro" id="IPR021109">
    <property type="entry name" value="Peptidase_aspartic_dom_sf"/>
</dbReference>
<comment type="caution">
    <text evidence="5">The sequence shown here is derived from an EMBL/GenBank/DDBJ whole genome shotgun (WGS) entry which is preliminary data.</text>
</comment>
<keyword evidence="1" id="KW-0645">Protease</keyword>
<dbReference type="GO" id="GO:0008233">
    <property type="term" value="F:peptidase activity"/>
    <property type="evidence" value="ECO:0007669"/>
    <property type="project" value="UniProtKB-KW"/>
</dbReference>
<dbReference type="OrthoDB" id="721300at2759"/>
<feature type="signal peptide" evidence="3">
    <location>
        <begin position="1"/>
        <end position="26"/>
    </location>
</feature>
<dbReference type="GO" id="GO:0005576">
    <property type="term" value="C:extracellular region"/>
    <property type="evidence" value="ECO:0007669"/>
    <property type="project" value="TreeGrafter"/>
</dbReference>
<evidence type="ECO:0000256" key="3">
    <source>
        <dbReference type="SAM" id="SignalP"/>
    </source>
</evidence>
<proteinExistence type="predicted"/>
<dbReference type="Pfam" id="PF14541">
    <property type="entry name" value="TAXi_C"/>
    <property type="match status" value="1"/>
</dbReference>
<organism evidence="5 6">
    <name type="scientific">Digitaria exilis</name>
    <dbReference type="NCBI Taxonomy" id="1010633"/>
    <lineage>
        <taxon>Eukaryota</taxon>
        <taxon>Viridiplantae</taxon>
        <taxon>Streptophyta</taxon>
        <taxon>Embryophyta</taxon>
        <taxon>Tracheophyta</taxon>
        <taxon>Spermatophyta</taxon>
        <taxon>Magnoliopsida</taxon>
        <taxon>Liliopsida</taxon>
        <taxon>Poales</taxon>
        <taxon>Poaceae</taxon>
        <taxon>PACMAD clade</taxon>
        <taxon>Panicoideae</taxon>
        <taxon>Panicodae</taxon>
        <taxon>Paniceae</taxon>
        <taxon>Anthephorinae</taxon>
        <taxon>Digitaria</taxon>
    </lineage>
</organism>
<dbReference type="EMBL" id="JACEFO010001646">
    <property type="protein sequence ID" value="KAF8727063.1"/>
    <property type="molecule type" value="Genomic_DNA"/>
</dbReference>
<evidence type="ECO:0000259" key="4">
    <source>
        <dbReference type="Pfam" id="PF14541"/>
    </source>
</evidence>
<evidence type="ECO:0000256" key="2">
    <source>
        <dbReference type="ARBA" id="ARBA00022801"/>
    </source>
</evidence>
<name>A0A835KH31_9POAL</name>
<feature type="chain" id="PRO_5032420820" description="Xylanase inhibitor C-terminal domain-containing protein" evidence="3">
    <location>
        <begin position="27"/>
        <end position="369"/>
    </location>
</feature>
<dbReference type="PANTHER" id="PTHR47967:SF134">
    <property type="entry name" value="XYLANASE INHIBITOR C-TERMINAL DOMAIN-CONTAINING PROTEIN"/>
    <property type="match status" value="1"/>
</dbReference>
<dbReference type="GO" id="GO:0006508">
    <property type="term" value="P:proteolysis"/>
    <property type="evidence" value="ECO:0007669"/>
    <property type="project" value="UniProtKB-KW"/>
</dbReference>